<gene>
    <name evidence="4" type="ORF">PsAD2_03101</name>
</gene>
<evidence type="ECO:0000256" key="2">
    <source>
        <dbReference type="SAM" id="SignalP"/>
    </source>
</evidence>
<dbReference type="Pfam" id="PF02608">
    <property type="entry name" value="Bmp"/>
    <property type="match status" value="1"/>
</dbReference>
<dbReference type="GO" id="GO:0005886">
    <property type="term" value="C:plasma membrane"/>
    <property type="evidence" value="ECO:0007669"/>
    <property type="project" value="InterPro"/>
</dbReference>
<feature type="domain" description="ABC transporter substrate-binding protein PnrA-like" evidence="3">
    <location>
        <begin position="29"/>
        <end position="296"/>
    </location>
</feature>
<dbReference type="EMBL" id="LMCB01000031">
    <property type="protein sequence ID" value="KZL17565.1"/>
    <property type="molecule type" value="Genomic_DNA"/>
</dbReference>
<dbReference type="InterPro" id="IPR028082">
    <property type="entry name" value="Peripla_BP_I"/>
</dbReference>
<keyword evidence="1 2" id="KW-0732">Signal</keyword>
<evidence type="ECO:0000313" key="4">
    <source>
        <dbReference type="EMBL" id="KZL17565.1"/>
    </source>
</evidence>
<name>A0A165XC96_9HYPH</name>
<dbReference type="SUPFAM" id="SSF53822">
    <property type="entry name" value="Periplasmic binding protein-like I"/>
    <property type="match status" value="1"/>
</dbReference>
<protein>
    <submittedName>
        <fullName evidence="4">Purine-binding protein</fullName>
    </submittedName>
</protein>
<sequence>MRTIFKLAATAAVALGLTAGASAAAEPLKVGFIYVGPVSDHGWSYQHDQGRQAIEKHFGEKIETTYIESVPEGADAERAIERLARSGHELIFTTSFGYMNPTLKVARKFPKVKFEHATGYKQTKNVSSYGARFYQGRYVLGQIAAKVSKSGTAGYIGSFPIPEVVRGINSFMLGAQSVNPDFKVKTIWVNSWYDPGREADAAKALVDQGVDIMVQHTDSPAPLQVAEERGIIGFGQASDMIKFAPKTQATAIVDDWSSYYISRVQAVMDGTWKGGDTWGGLDVDMVHMAPFTNIPQDVADEAAQTLAAIKAGDLKPFTGPITKQDGSVFLKEGESAEDGVLLSMNFYVKGIDDKLPE</sequence>
<dbReference type="CDD" id="cd19963">
    <property type="entry name" value="PBP1_BMP-like"/>
    <property type="match status" value="1"/>
</dbReference>
<dbReference type="InterPro" id="IPR003760">
    <property type="entry name" value="PnrA-like"/>
</dbReference>
<dbReference type="InterPro" id="IPR052910">
    <property type="entry name" value="ABC-Purine-Binding"/>
</dbReference>
<evidence type="ECO:0000256" key="1">
    <source>
        <dbReference type="ARBA" id="ARBA00022729"/>
    </source>
</evidence>
<dbReference type="PANTHER" id="PTHR43208">
    <property type="entry name" value="ABC TRANSPORTER SUBSTRATE-BINDING PROTEIN"/>
    <property type="match status" value="1"/>
</dbReference>
<accession>A0A165XC96</accession>
<dbReference type="PANTHER" id="PTHR43208:SF1">
    <property type="entry name" value="ABC TRANSPORTER SUBSTRATE-BINDING PROTEIN"/>
    <property type="match status" value="1"/>
</dbReference>
<dbReference type="RefSeq" id="WP_068007700.1">
    <property type="nucleotide sequence ID" value="NZ_FOFM01000008.1"/>
</dbReference>
<reference evidence="4 5" key="1">
    <citation type="journal article" date="2016" name="Front. Microbiol.">
        <title>Comparative Genomic Analysis Reveals a Diverse Repertoire of Genes Involved in Prokaryote-Eukaryote Interactions within the Pseudovibrio Genus.</title>
        <authorList>
            <person name="Romano S."/>
            <person name="Fernandez-Guerra A."/>
            <person name="Reen F.J."/>
            <person name="Glockner F.O."/>
            <person name="Crowley S.P."/>
            <person name="O'Sullivan O."/>
            <person name="Cotter P.D."/>
            <person name="Adams C."/>
            <person name="Dobson A.D."/>
            <person name="O'Gara F."/>
        </authorList>
    </citation>
    <scope>NUCLEOTIDE SEQUENCE [LARGE SCALE GENOMIC DNA]</scope>
    <source>
        <strain evidence="4 5">Ad2</strain>
    </source>
</reference>
<dbReference type="Proteomes" id="UP000076577">
    <property type="component" value="Unassembled WGS sequence"/>
</dbReference>
<feature type="signal peptide" evidence="2">
    <location>
        <begin position="1"/>
        <end position="24"/>
    </location>
</feature>
<dbReference type="PATRIC" id="fig|989403.3.peg.3321"/>
<dbReference type="AlphaFoldDB" id="A0A165XC96"/>
<organism evidence="4 5">
    <name type="scientific">Pseudovibrio axinellae</name>
    <dbReference type="NCBI Taxonomy" id="989403"/>
    <lineage>
        <taxon>Bacteria</taxon>
        <taxon>Pseudomonadati</taxon>
        <taxon>Pseudomonadota</taxon>
        <taxon>Alphaproteobacteria</taxon>
        <taxon>Hyphomicrobiales</taxon>
        <taxon>Stappiaceae</taxon>
        <taxon>Pseudovibrio</taxon>
    </lineage>
</organism>
<proteinExistence type="predicted"/>
<evidence type="ECO:0000259" key="3">
    <source>
        <dbReference type="Pfam" id="PF02608"/>
    </source>
</evidence>
<dbReference type="Gene3D" id="3.40.50.2300">
    <property type="match status" value="2"/>
</dbReference>
<dbReference type="STRING" id="989403.SAMN05421798_10849"/>
<evidence type="ECO:0000313" key="5">
    <source>
        <dbReference type="Proteomes" id="UP000076577"/>
    </source>
</evidence>
<keyword evidence="5" id="KW-1185">Reference proteome</keyword>
<dbReference type="OrthoDB" id="9781639at2"/>
<comment type="caution">
    <text evidence="4">The sequence shown here is derived from an EMBL/GenBank/DDBJ whole genome shotgun (WGS) entry which is preliminary data.</text>
</comment>
<feature type="chain" id="PRO_5007868835" evidence="2">
    <location>
        <begin position="25"/>
        <end position="357"/>
    </location>
</feature>